<sequence>MVLPTLPRESGRCPDPFVTRCLNLLPLLIGLQAVQSILFFPRTPHHLQCVRVTTLNQDQ</sequence>
<keyword evidence="2" id="KW-1185">Reference proteome</keyword>
<evidence type="ECO:0000313" key="2">
    <source>
        <dbReference type="Proteomes" id="UP000324222"/>
    </source>
</evidence>
<proteinExistence type="predicted"/>
<evidence type="ECO:0000313" key="1">
    <source>
        <dbReference type="EMBL" id="MPC08506.1"/>
    </source>
</evidence>
<name>A0A5B7CJE0_PORTR</name>
<reference evidence="1 2" key="1">
    <citation type="submission" date="2019-05" db="EMBL/GenBank/DDBJ databases">
        <title>Another draft genome of Portunus trituberculatus and its Hox gene families provides insights of decapod evolution.</title>
        <authorList>
            <person name="Jeong J.-H."/>
            <person name="Song I."/>
            <person name="Kim S."/>
            <person name="Choi T."/>
            <person name="Kim D."/>
            <person name="Ryu S."/>
            <person name="Kim W."/>
        </authorList>
    </citation>
    <scope>NUCLEOTIDE SEQUENCE [LARGE SCALE GENOMIC DNA]</scope>
    <source>
        <tissue evidence="1">Muscle</tissue>
    </source>
</reference>
<organism evidence="1 2">
    <name type="scientific">Portunus trituberculatus</name>
    <name type="common">Swimming crab</name>
    <name type="synonym">Neptunus trituberculatus</name>
    <dbReference type="NCBI Taxonomy" id="210409"/>
    <lineage>
        <taxon>Eukaryota</taxon>
        <taxon>Metazoa</taxon>
        <taxon>Ecdysozoa</taxon>
        <taxon>Arthropoda</taxon>
        <taxon>Crustacea</taxon>
        <taxon>Multicrustacea</taxon>
        <taxon>Malacostraca</taxon>
        <taxon>Eumalacostraca</taxon>
        <taxon>Eucarida</taxon>
        <taxon>Decapoda</taxon>
        <taxon>Pleocyemata</taxon>
        <taxon>Brachyura</taxon>
        <taxon>Eubrachyura</taxon>
        <taxon>Portunoidea</taxon>
        <taxon>Portunidae</taxon>
        <taxon>Portuninae</taxon>
        <taxon>Portunus</taxon>
    </lineage>
</organism>
<accession>A0A5B7CJE0</accession>
<comment type="caution">
    <text evidence="1">The sequence shown here is derived from an EMBL/GenBank/DDBJ whole genome shotgun (WGS) entry which is preliminary data.</text>
</comment>
<dbReference type="AlphaFoldDB" id="A0A5B7CJE0"/>
<protein>
    <submittedName>
        <fullName evidence="1">Uncharacterized protein</fullName>
    </submittedName>
</protein>
<gene>
    <name evidence="1" type="ORF">E2C01_001092</name>
</gene>
<dbReference type="EMBL" id="VSRR010000033">
    <property type="protein sequence ID" value="MPC08506.1"/>
    <property type="molecule type" value="Genomic_DNA"/>
</dbReference>
<dbReference type="Proteomes" id="UP000324222">
    <property type="component" value="Unassembled WGS sequence"/>
</dbReference>